<feature type="binding site" evidence="2">
    <location>
        <begin position="21"/>
        <end position="22"/>
    </location>
    <ligand>
        <name>substrate</name>
    </ligand>
</feature>
<protein>
    <submittedName>
        <fullName evidence="3">Fructose-1,6-bisphosphatase, Mycobacterial type SUP1 Sugar phosphatase SUP1</fullName>
        <ecNumber evidence="3">3.1.3.11</ecNumber>
        <ecNumber evidence="3">3.1.3.23</ecNumber>
    </submittedName>
</protein>
<sequence>MIELWLVRHGETEWSRSGRHTGTTDLPLTEAGERSARELAGRLSGTAFDDVVTSPLQRAARTAALAGFADARHDPRLVEWDYGDYEGITTPQIRETEPGWTVWTHGARGGETVEQMCARMDAVLRDLPGEGRILVIAHGHTLRALSARWLGLPVAESRLLKLDTATVSVLGHERDVPVIIRWNC</sequence>
<evidence type="ECO:0000313" key="3">
    <source>
        <dbReference type="EMBL" id="CAA9314958.1"/>
    </source>
</evidence>
<dbReference type="InterPro" id="IPR029033">
    <property type="entry name" value="His_PPase_superfam"/>
</dbReference>
<dbReference type="GO" id="GO:0101006">
    <property type="term" value="F:protein histidine phosphatase activity"/>
    <property type="evidence" value="ECO:0007669"/>
    <property type="project" value="TreeGrafter"/>
</dbReference>
<dbReference type="CDD" id="cd07067">
    <property type="entry name" value="HP_PGM_like"/>
    <property type="match status" value="1"/>
</dbReference>
<dbReference type="InterPro" id="IPR013078">
    <property type="entry name" value="His_Pase_superF_clade-1"/>
</dbReference>
<dbReference type="Pfam" id="PF00300">
    <property type="entry name" value="His_Phos_1"/>
    <property type="match status" value="1"/>
</dbReference>
<reference evidence="3" key="1">
    <citation type="submission" date="2020-02" db="EMBL/GenBank/DDBJ databases">
        <authorList>
            <person name="Meier V. D."/>
        </authorList>
    </citation>
    <scope>NUCLEOTIDE SEQUENCE</scope>
    <source>
        <strain evidence="3">AVDCRST_MAG46</strain>
    </source>
</reference>
<organism evidence="3">
    <name type="scientific">uncultured Nocardioidaceae bacterium</name>
    <dbReference type="NCBI Taxonomy" id="253824"/>
    <lineage>
        <taxon>Bacteria</taxon>
        <taxon>Bacillati</taxon>
        <taxon>Actinomycetota</taxon>
        <taxon>Actinomycetes</taxon>
        <taxon>Propionibacteriales</taxon>
        <taxon>Nocardioidaceae</taxon>
        <taxon>environmental samples</taxon>
    </lineage>
</organism>
<dbReference type="EC" id="3.1.3.11" evidence="3"/>
<dbReference type="PANTHER" id="PTHR48100:SF15">
    <property type="entry name" value="SEDOHEPTULOSE 1,7-BISPHOSPHATASE"/>
    <property type="match status" value="1"/>
</dbReference>
<dbReference type="PIRSF" id="PIRSF000709">
    <property type="entry name" value="6PFK_2-Ptase"/>
    <property type="match status" value="1"/>
</dbReference>
<dbReference type="Gene3D" id="3.40.50.1240">
    <property type="entry name" value="Phosphoglycerate mutase-like"/>
    <property type="match status" value="1"/>
</dbReference>
<keyword evidence="3" id="KW-0378">Hydrolase</keyword>
<dbReference type="EC" id="3.1.3.23" evidence="3"/>
<dbReference type="GO" id="GO:0070297">
    <property type="term" value="P:regulation of phosphorelay signal transduction system"/>
    <property type="evidence" value="ECO:0007669"/>
    <property type="project" value="TreeGrafter"/>
</dbReference>
<dbReference type="PANTHER" id="PTHR48100">
    <property type="entry name" value="BROAD-SPECIFICITY PHOSPHATASE YOR283W-RELATED"/>
    <property type="match status" value="1"/>
</dbReference>
<name>A0A6J4KUX7_9ACTN</name>
<feature type="binding site" evidence="2">
    <location>
        <position position="58"/>
    </location>
    <ligand>
        <name>substrate</name>
    </ligand>
</feature>
<dbReference type="GO" id="GO:0042132">
    <property type="term" value="F:fructose 1,6-bisphosphate 1-phosphatase activity"/>
    <property type="evidence" value="ECO:0007669"/>
    <property type="project" value="UniProtKB-EC"/>
</dbReference>
<dbReference type="SMART" id="SM00855">
    <property type="entry name" value="PGAM"/>
    <property type="match status" value="1"/>
</dbReference>
<dbReference type="SUPFAM" id="SSF53254">
    <property type="entry name" value="Phosphoglycerate mutase-like"/>
    <property type="match status" value="1"/>
</dbReference>
<accession>A0A6J4KUX7</accession>
<feature type="active site" description="Tele-phosphohistidine intermediate" evidence="1">
    <location>
        <position position="9"/>
    </location>
</feature>
<dbReference type="InterPro" id="IPR050275">
    <property type="entry name" value="PGM_Phosphatase"/>
</dbReference>
<feature type="binding site" evidence="2">
    <location>
        <begin position="79"/>
        <end position="82"/>
    </location>
    <ligand>
        <name>substrate</name>
    </ligand>
</feature>
<evidence type="ECO:0000256" key="2">
    <source>
        <dbReference type="PIRSR" id="PIRSR613078-2"/>
    </source>
</evidence>
<dbReference type="AlphaFoldDB" id="A0A6J4KUX7"/>
<feature type="active site" description="Proton donor/acceptor" evidence="1">
    <location>
        <position position="79"/>
    </location>
</feature>
<dbReference type="EMBL" id="CADCUD010000035">
    <property type="protein sequence ID" value="CAA9314958.1"/>
    <property type="molecule type" value="Genomic_DNA"/>
</dbReference>
<gene>
    <name evidence="3" type="ORF">AVDCRST_MAG46-430</name>
</gene>
<proteinExistence type="predicted"/>
<evidence type="ECO:0000256" key="1">
    <source>
        <dbReference type="PIRSR" id="PIRSR613078-1"/>
    </source>
</evidence>